<evidence type="ECO:0000313" key="3">
    <source>
        <dbReference type="Proteomes" id="UP000185511"/>
    </source>
</evidence>
<dbReference type="GO" id="GO:0008168">
    <property type="term" value="F:methyltransferase activity"/>
    <property type="evidence" value="ECO:0007669"/>
    <property type="project" value="UniProtKB-KW"/>
</dbReference>
<feature type="domain" description="Methyltransferase FkbM" evidence="1">
    <location>
        <begin position="57"/>
        <end position="234"/>
    </location>
</feature>
<dbReference type="InterPro" id="IPR029063">
    <property type="entry name" value="SAM-dependent_MTases_sf"/>
</dbReference>
<keyword evidence="2" id="KW-0808">Transferase</keyword>
<dbReference type="Gene3D" id="3.40.50.150">
    <property type="entry name" value="Vaccinia Virus protein VP39"/>
    <property type="match status" value="1"/>
</dbReference>
<dbReference type="NCBIfam" id="TIGR01444">
    <property type="entry name" value="fkbM_fam"/>
    <property type="match status" value="1"/>
</dbReference>
<organism evidence="2 3">
    <name type="scientific">Actinoalloteichus fjordicus</name>
    <dbReference type="NCBI Taxonomy" id="1612552"/>
    <lineage>
        <taxon>Bacteria</taxon>
        <taxon>Bacillati</taxon>
        <taxon>Actinomycetota</taxon>
        <taxon>Actinomycetes</taxon>
        <taxon>Pseudonocardiales</taxon>
        <taxon>Pseudonocardiaceae</taxon>
        <taxon>Actinoalloteichus</taxon>
    </lineage>
</organism>
<dbReference type="KEGG" id="acad:UA74_17270"/>
<proteinExistence type="predicted"/>
<evidence type="ECO:0000313" key="2">
    <source>
        <dbReference type="EMBL" id="APU15484.1"/>
    </source>
</evidence>
<dbReference type="SUPFAM" id="SSF53335">
    <property type="entry name" value="S-adenosyl-L-methionine-dependent methyltransferases"/>
    <property type="match status" value="1"/>
</dbReference>
<dbReference type="PANTHER" id="PTHR34203:SF13">
    <property type="entry name" value="EXPRESSED PROTEIN"/>
    <property type="match status" value="1"/>
</dbReference>
<protein>
    <submittedName>
        <fullName evidence="2">Methyltransferase, FkbM family</fullName>
    </submittedName>
</protein>
<name>A0AAC9PSF1_9PSEU</name>
<accession>A0AAC9PSF1</accession>
<keyword evidence="2" id="KW-0489">Methyltransferase</keyword>
<dbReference type="EMBL" id="CP016076">
    <property type="protein sequence ID" value="APU15484.1"/>
    <property type="molecule type" value="Genomic_DNA"/>
</dbReference>
<gene>
    <name evidence="2" type="ORF">UA74_17270</name>
</gene>
<dbReference type="AlphaFoldDB" id="A0AAC9PSF1"/>
<sequence>MTELHFVQFTEDLGSYTPSQHPEYGPHEAMYIYSEIFENRSYLKNQVTLPADALIIDAGANIGIFALFMKQEFPRAEILAFEPIPEIFEALTRNIELQALESVSSFPIGLGDTDGEVSFTYYPSLPSNSTRYPADKELSRHLMTGLMGAEAASRIYTGSEITVPIARLSTVLRRHGSTRQVDLLKIDVEGAELDVLRGIDDADWPRIRQVVAEVEDFHGRLSAFCTLLQEKGFSVVDEAADGLSGSKNHMVYAVRA</sequence>
<dbReference type="InterPro" id="IPR006342">
    <property type="entry name" value="FkbM_mtfrase"/>
</dbReference>
<keyword evidence="3" id="KW-1185">Reference proteome</keyword>
<dbReference type="GO" id="GO:0032259">
    <property type="term" value="P:methylation"/>
    <property type="evidence" value="ECO:0007669"/>
    <property type="project" value="UniProtKB-KW"/>
</dbReference>
<dbReference type="RefSeq" id="WP_075741200.1">
    <property type="nucleotide sequence ID" value="NZ_CP016076.1"/>
</dbReference>
<dbReference type="Proteomes" id="UP000185511">
    <property type="component" value="Chromosome"/>
</dbReference>
<dbReference type="InterPro" id="IPR052514">
    <property type="entry name" value="SAM-dependent_MTase"/>
</dbReference>
<reference evidence="3" key="1">
    <citation type="submission" date="2016-06" db="EMBL/GenBank/DDBJ databases">
        <title>Complete genome sequence of Actinoalloteichus fjordicus DSM 46855 (=ADI127-17), type strain of the new species Actinoalloteichus fjordicus.</title>
        <authorList>
            <person name="Ruckert C."/>
            <person name="Nouioui I."/>
            <person name="Willmese J."/>
            <person name="van Wezel G."/>
            <person name="Klenk H.-P."/>
            <person name="Kalinowski J."/>
            <person name="Zotchev S.B."/>
        </authorList>
    </citation>
    <scope>NUCLEOTIDE SEQUENCE [LARGE SCALE GENOMIC DNA]</scope>
    <source>
        <strain evidence="3">ADI127-7</strain>
    </source>
</reference>
<dbReference type="Pfam" id="PF05050">
    <property type="entry name" value="Methyltransf_21"/>
    <property type="match status" value="1"/>
</dbReference>
<evidence type="ECO:0000259" key="1">
    <source>
        <dbReference type="Pfam" id="PF05050"/>
    </source>
</evidence>
<dbReference type="PANTHER" id="PTHR34203">
    <property type="entry name" value="METHYLTRANSFERASE, FKBM FAMILY PROTEIN"/>
    <property type="match status" value="1"/>
</dbReference>